<dbReference type="RefSeq" id="WP_251874554.1">
    <property type="nucleotide sequence ID" value="NZ_CP098755.1"/>
</dbReference>
<dbReference type="InterPro" id="IPR058531">
    <property type="entry name" value="Baseplate_J_M"/>
</dbReference>
<dbReference type="InterPro" id="IPR052399">
    <property type="entry name" value="Phage_Baseplate_Assmbl_Protein"/>
</dbReference>
<evidence type="ECO:0000259" key="2">
    <source>
        <dbReference type="Pfam" id="PF04865"/>
    </source>
</evidence>
<dbReference type="Pfam" id="PF04865">
    <property type="entry name" value="Baseplate_J"/>
    <property type="match status" value="1"/>
</dbReference>
<accession>A0ABY4WJZ6</accession>
<dbReference type="EMBL" id="CP098755">
    <property type="protein sequence ID" value="USG67455.1"/>
    <property type="molecule type" value="Genomic_DNA"/>
</dbReference>
<organism evidence="5 6">
    <name type="scientific">Brevibacillus ruminantium</name>
    <dbReference type="NCBI Taxonomy" id="2950604"/>
    <lineage>
        <taxon>Bacteria</taxon>
        <taxon>Bacillati</taxon>
        <taxon>Bacillota</taxon>
        <taxon>Bacilli</taxon>
        <taxon>Bacillales</taxon>
        <taxon>Paenibacillaceae</taxon>
        <taxon>Brevibacillus</taxon>
    </lineage>
</organism>
<gene>
    <name evidence="5" type="ORF">NDK47_09330</name>
</gene>
<keyword evidence="6" id="KW-1185">Reference proteome</keyword>
<evidence type="ECO:0000259" key="3">
    <source>
        <dbReference type="Pfam" id="PF26078"/>
    </source>
</evidence>
<dbReference type="Pfam" id="PF26078">
    <property type="entry name" value="Baseplate_J_M"/>
    <property type="match status" value="1"/>
</dbReference>
<feature type="domain" description="Baseplate protein J-like barrel" evidence="2">
    <location>
        <begin position="97"/>
        <end position="181"/>
    </location>
</feature>
<feature type="domain" description="Baseplate J-like C-terminal" evidence="4">
    <location>
        <begin position="293"/>
        <end position="355"/>
    </location>
</feature>
<name>A0ABY4WJZ6_9BACL</name>
<evidence type="ECO:0000313" key="6">
    <source>
        <dbReference type="Proteomes" id="UP001056500"/>
    </source>
</evidence>
<evidence type="ECO:0000256" key="1">
    <source>
        <dbReference type="ARBA" id="ARBA00038087"/>
    </source>
</evidence>
<proteinExistence type="inferred from homology"/>
<evidence type="ECO:0000259" key="4">
    <source>
        <dbReference type="Pfam" id="PF26079"/>
    </source>
</evidence>
<dbReference type="InterPro" id="IPR006949">
    <property type="entry name" value="Barrel_Baseplate_J-like"/>
</dbReference>
<protein>
    <submittedName>
        <fullName evidence="5">Baseplate J/gp47 family protein</fullName>
    </submittedName>
</protein>
<dbReference type="PIRSF" id="PIRSF020481">
    <property type="entry name" value="BAP"/>
    <property type="match status" value="1"/>
</dbReference>
<sequence>MTRFSLPEVTFAEKSAQQIEAEIVGRFEQEMGVKLAQADPRRKFIQAIVALLAQQRSLIDYSAKQNLLGYASGPFLDHLGADNDTPRLKPTYAKTTVRFHLTVLLPQIIRTGTRVTAGDGVYFATTKEVFVKSGQSYVDAEVQCTVPGKIGNGYLPGQLKQLVDPLPWVQSVENLTKSEGGADEEEDDPYAERIHQAPERFSVAGPEGAYVYWARTASPLIVDVSVLSPSPGVVEIRPLLEGGVIPEQEILDLVYAACNERKVRPLTDKVEVAAPEAIFYDLTVHYWISASHSTIATQVQTRVDQAVLDYLQWQKSKQGRDIDPSELVARMKNAGAKRVDVALPVYQKIEPYQVAQDKLVRIEYRGLEHD</sequence>
<dbReference type="PANTHER" id="PTHR37829:SF3">
    <property type="entry name" value="PROTEIN JAYE-RELATED"/>
    <property type="match status" value="1"/>
</dbReference>
<dbReference type="InterPro" id="IPR058530">
    <property type="entry name" value="Baseplate_J-like_C"/>
</dbReference>
<dbReference type="PANTHER" id="PTHR37829">
    <property type="entry name" value="PHAGE-LIKE ELEMENT PBSX PROTEIN XKDT"/>
    <property type="match status" value="1"/>
</dbReference>
<reference evidence="5" key="1">
    <citation type="submission" date="2022-06" db="EMBL/GenBank/DDBJ databases">
        <title>Genome sequencing of Brevibacillus sp. BB3-R1.</title>
        <authorList>
            <person name="Heo J."/>
            <person name="Lee D."/>
            <person name="Won M."/>
            <person name="Han B.-H."/>
            <person name="Hong S.-B."/>
            <person name="Kwon S.-W."/>
        </authorList>
    </citation>
    <scope>NUCLEOTIDE SEQUENCE</scope>
    <source>
        <strain evidence="5">BB3-R1</strain>
    </source>
</reference>
<dbReference type="InterPro" id="IPR014507">
    <property type="entry name" value="Baseplate_assembly_J_pred"/>
</dbReference>
<feature type="domain" description="Baseplate J-like central" evidence="3">
    <location>
        <begin position="203"/>
        <end position="274"/>
    </location>
</feature>
<dbReference type="Proteomes" id="UP001056500">
    <property type="component" value="Chromosome"/>
</dbReference>
<comment type="similarity">
    <text evidence="1">Belongs to the Mu gp47/PBSX XkdT family.</text>
</comment>
<evidence type="ECO:0000313" key="5">
    <source>
        <dbReference type="EMBL" id="USG67455.1"/>
    </source>
</evidence>
<dbReference type="Pfam" id="PF26079">
    <property type="entry name" value="Baseplate_J_C"/>
    <property type="match status" value="1"/>
</dbReference>